<gene>
    <name evidence="2" type="ORF">HRI_001543300</name>
</gene>
<dbReference type="InterPro" id="IPR036047">
    <property type="entry name" value="F-box-like_dom_sf"/>
</dbReference>
<dbReference type="SUPFAM" id="SSF81383">
    <property type="entry name" value="F-box domain"/>
    <property type="match status" value="1"/>
</dbReference>
<evidence type="ECO:0000313" key="2">
    <source>
        <dbReference type="EMBL" id="GMI78740.1"/>
    </source>
</evidence>
<name>A0A9W7LXM7_HIBTR</name>
<dbReference type="InterPro" id="IPR001810">
    <property type="entry name" value="F-box_dom"/>
</dbReference>
<protein>
    <recommendedName>
        <fullName evidence="1">F-box domain-containing protein</fullName>
    </recommendedName>
</protein>
<dbReference type="Pfam" id="PF00646">
    <property type="entry name" value="F-box"/>
    <property type="match status" value="1"/>
</dbReference>
<dbReference type="InterPro" id="IPR055294">
    <property type="entry name" value="FBL60-like"/>
</dbReference>
<dbReference type="OrthoDB" id="1002647at2759"/>
<organism evidence="2 3">
    <name type="scientific">Hibiscus trionum</name>
    <name type="common">Flower of an hour</name>
    <dbReference type="NCBI Taxonomy" id="183268"/>
    <lineage>
        <taxon>Eukaryota</taxon>
        <taxon>Viridiplantae</taxon>
        <taxon>Streptophyta</taxon>
        <taxon>Embryophyta</taxon>
        <taxon>Tracheophyta</taxon>
        <taxon>Spermatophyta</taxon>
        <taxon>Magnoliopsida</taxon>
        <taxon>eudicotyledons</taxon>
        <taxon>Gunneridae</taxon>
        <taxon>Pentapetalae</taxon>
        <taxon>rosids</taxon>
        <taxon>malvids</taxon>
        <taxon>Malvales</taxon>
        <taxon>Malvaceae</taxon>
        <taxon>Malvoideae</taxon>
        <taxon>Hibiscus</taxon>
    </lineage>
</organism>
<accession>A0A9W7LXM7</accession>
<dbReference type="Gene3D" id="1.20.1280.50">
    <property type="match status" value="1"/>
</dbReference>
<feature type="domain" description="F-box" evidence="1">
    <location>
        <begin position="11"/>
        <end position="47"/>
    </location>
</feature>
<proteinExistence type="predicted"/>
<evidence type="ECO:0000259" key="1">
    <source>
        <dbReference type="PROSITE" id="PS50181"/>
    </source>
</evidence>
<dbReference type="CDD" id="cd22160">
    <property type="entry name" value="F-box_AtFBL13-like"/>
    <property type="match status" value="1"/>
</dbReference>
<dbReference type="SMART" id="SM00256">
    <property type="entry name" value="FBOX"/>
    <property type="match status" value="1"/>
</dbReference>
<dbReference type="PROSITE" id="PS50181">
    <property type="entry name" value="FBOX"/>
    <property type="match status" value="1"/>
</dbReference>
<sequence>MAKQVKSVGEIDRISSLPDHILYHILSFLPTKDAVRTSVVSPRWRYLFASESGQITSPTEGRGLQKTVRLGRRVWRVQSSLHGYLL</sequence>
<dbReference type="InterPro" id="IPR053781">
    <property type="entry name" value="F-box_AtFBL13-like"/>
</dbReference>
<dbReference type="PANTHER" id="PTHR31293:SF12">
    <property type="entry name" value="RNI-LIKE SUPERFAMILY PROTEIN"/>
    <property type="match status" value="1"/>
</dbReference>
<comment type="caution">
    <text evidence="2">The sequence shown here is derived from an EMBL/GenBank/DDBJ whole genome shotgun (WGS) entry which is preliminary data.</text>
</comment>
<dbReference type="PANTHER" id="PTHR31293">
    <property type="entry name" value="RNI-LIKE SUPERFAMILY PROTEIN"/>
    <property type="match status" value="1"/>
</dbReference>
<dbReference type="EMBL" id="BSYR01000016">
    <property type="protein sequence ID" value="GMI78740.1"/>
    <property type="molecule type" value="Genomic_DNA"/>
</dbReference>
<evidence type="ECO:0000313" key="3">
    <source>
        <dbReference type="Proteomes" id="UP001165190"/>
    </source>
</evidence>
<reference evidence="2" key="1">
    <citation type="submission" date="2023-05" db="EMBL/GenBank/DDBJ databases">
        <title>Genome and transcriptome analyses reveal genes involved in the formation of fine ridges on petal epidermal cells in Hibiscus trionum.</title>
        <authorList>
            <person name="Koshimizu S."/>
            <person name="Masuda S."/>
            <person name="Ishii T."/>
            <person name="Shirasu K."/>
            <person name="Hoshino A."/>
            <person name="Arita M."/>
        </authorList>
    </citation>
    <scope>NUCLEOTIDE SEQUENCE</scope>
    <source>
        <strain evidence="2">Hamamatsu line</strain>
    </source>
</reference>
<keyword evidence="3" id="KW-1185">Reference proteome</keyword>
<dbReference type="AlphaFoldDB" id="A0A9W7LXM7"/>
<dbReference type="Proteomes" id="UP001165190">
    <property type="component" value="Unassembled WGS sequence"/>
</dbReference>